<feature type="region of interest" description="Disordered" evidence="1">
    <location>
        <begin position="124"/>
        <end position="259"/>
    </location>
</feature>
<accession>A0AAW1QYK6</accession>
<evidence type="ECO:0008006" key="4">
    <source>
        <dbReference type="Google" id="ProtNLM"/>
    </source>
</evidence>
<feature type="compositionally biased region" description="Low complexity" evidence="1">
    <location>
        <begin position="671"/>
        <end position="690"/>
    </location>
</feature>
<feature type="compositionally biased region" description="Low complexity" evidence="1">
    <location>
        <begin position="700"/>
        <end position="711"/>
    </location>
</feature>
<keyword evidence="3" id="KW-1185">Reference proteome</keyword>
<feature type="compositionally biased region" description="Basic and acidic residues" evidence="1">
    <location>
        <begin position="10"/>
        <end position="21"/>
    </location>
</feature>
<dbReference type="Gene3D" id="1.10.150.50">
    <property type="entry name" value="Transcription Factor, Ets-1"/>
    <property type="match status" value="1"/>
</dbReference>
<dbReference type="Proteomes" id="UP001438707">
    <property type="component" value="Unassembled WGS sequence"/>
</dbReference>
<sequence length="876" mass="91760">MGCKWSSPTEGRRSQDAETHSPGKPKSNQATYAAAFLDKLGLTQYTAAFEKSGFENPCAICNLCQQDLDDIEKFSGYQILPGHRKVLVHAASRLQGTKSTDTSKSAGGPGISLDAVGLDALDMSPEANHQPASSDSEPNQPQHQPPYVPEQQPPQQPQQPMQQPLQQHASTETRRPSSGSSSGKENAQAAPVPSREVSSSAVLPSKGQARDSGGHHQKRRSKQAVSCSQKMPALSEVEQAGHQPPAALPAGQPMQAQANSCNHNGFEFLRDRPLARSNDDVMSIKSVSSSTPSLYRTAASRGLSAELDEPLSPKHATPPPEQLLLTLTALNQGWSDDNPISRLSPNQYLDPHRGSTLSAPCELPASWGAVKEEHSPVKGGFRAASQLPQANCHTTGEAGYLTNPKDGDDQYLTARQHPAEDQDDIWSHLADSGSPKGFHDTALAAGLRAPKPSARDVHLGGLLATNGIPEGFLGHGQLNVAAAVQDGSLQALDPRLVHLERHSRDIDSAQQQFPLSNGDPASHSSPFHQGPIPLGSEPPVACMSSFDAPPPSDGKQAVSQPTAGDVPARPRPPEPHPYDQDLVSIVHARIRAASSSVPKDPAAVSTQAGPAEQQPQPLGGTRRSDARPSSGGTTREQKRGATNHAPLQQNGLTAGLSFVLPAEGPSDRDIAMAAASEGFSAADPTAAADPGHPHTPPPAAAAHTPFGFTAGKAPLTRGSSQEPATSISYPPASEPTVGRHSPNRGSSPEPAAPNAVPTSRAASIGQDGRDPHPTALRVVQEIKRMRSRAASGAETMVPDAEAEAAQAGGQPPAAFEHVQLGTQEGRKSASGAASIRFGRISGRAPSGKAACELVGELPDLPHTAHETPKAAWVIPW</sequence>
<proteinExistence type="predicted"/>
<organism evidence="2 3">
    <name type="scientific">Apatococcus lobatus</name>
    <dbReference type="NCBI Taxonomy" id="904363"/>
    <lineage>
        <taxon>Eukaryota</taxon>
        <taxon>Viridiplantae</taxon>
        <taxon>Chlorophyta</taxon>
        <taxon>core chlorophytes</taxon>
        <taxon>Trebouxiophyceae</taxon>
        <taxon>Chlorellales</taxon>
        <taxon>Chlorellaceae</taxon>
        <taxon>Apatococcus</taxon>
    </lineage>
</organism>
<protein>
    <recommendedName>
        <fullName evidence="4">SAM domain-containing protein</fullName>
    </recommendedName>
</protein>
<name>A0AAW1QYK6_9CHLO</name>
<feature type="compositionally biased region" description="Polar residues" evidence="1">
    <location>
        <begin position="96"/>
        <end position="105"/>
    </location>
</feature>
<feature type="compositionally biased region" description="Polar residues" evidence="1">
    <location>
        <begin position="604"/>
        <end position="616"/>
    </location>
</feature>
<comment type="caution">
    <text evidence="2">The sequence shown here is derived from an EMBL/GenBank/DDBJ whole genome shotgun (WGS) entry which is preliminary data.</text>
</comment>
<reference evidence="2 3" key="1">
    <citation type="journal article" date="2024" name="Nat. Commun.">
        <title>Phylogenomics reveals the evolutionary origins of lichenization in chlorophyte algae.</title>
        <authorList>
            <person name="Puginier C."/>
            <person name="Libourel C."/>
            <person name="Otte J."/>
            <person name="Skaloud P."/>
            <person name="Haon M."/>
            <person name="Grisel S."/>
            <person name="Petersen M."/>
            <person name="Berrin J.G."/>
            <person name="Delaux P.M."/>
            <person name="Dal Grande F."/>
            <person name="Keller J."/>
        </authorList>
    </citation>
    <scope>NUCLEOTIDE SEQUENCE [LARGE SCALE GENOMIC DNA]</scope>
    <source>
        <strain evidence="2 3">SAG 2145</strain>
    </source>
</reference>
<dbReference type="SUPFAM" id="SSF47769">
    <property type="entry name" value="SAM/Pointed domain"/>
    <property type="match status" value="1"/>
</dbReference>
<dbReference type="AlphaFoldDB" id="A0AAW1QYK6"/>
<feature type="compositionally biased region" description="Polar residues" evidence="1">
    <location>
        <begin position="717"/>
        <end position="728"/>
    </location>
</feature>
<dbReference type="InterPro" id="IPR013761">
    <property type="entry name" value="SAM/pointed_sf"/>
</dbReference>
<dbReference type="EMBL" id="JALJOS010000020">
    <property type="protein sequence ID" value="KAK9826557.1"/>
    <property type="molecule type" value="Genomic_DNA"/>
</dbReference>
<feature type="region of interest" description="Disordered" evidence="1">
    <location>
        <begin position="511"/>
        <end position="579"/>
    </location>
</feature>
<feature type="compositionally biased region" description="Low complexity" evidence="1">
    <location>
        <begin position="158"/>
        <end position="167"/>
    </location>
</feature>
<gene>
    <name evidence="2" type="ORF">WJX74_002653</name>
</gene>
<evidence type="ECO:0000313" key="3">
    <source>
        <dbReference type="Proteomes" id="UP001438707"/>
    </source>
</evidence>
<feature type="region of interest" description="Disordered" evidence="1">
    <location>
        <begin position="96"/>
        <end position="115"/>
    </location>
</feature>
<feature type="region of interest" description="Disordered" evidence="1">
    <location>
        <begin position="592"/>
        <end position="772"/>
    </location>
</feature>
<feature type="compositionally biased region" description="Pro residues" evidence="1">
    <location>
        <begin position="143"/>
        <end position="157"/>
    </location>
</feature>
<feature type="compositionally biased region" description="Polar residues" evidence="1">
    <location>
        <begin position="176"/>
        <end position="185"/>
    </location>
</feature>
<evidence type="ECO:0000313" key="2">
    <source>
        <dbReference type="EMBL" id="KAK9826557.1"/>
    </source>
</evidence>
<evidence type="ECO:0000256" key="1">
    <source>
        <dbReference type="SAM" id="MobiDB-lite"/>
    </source>
</evidence>
<feature type="region of interest" description="Disordered" evidence="1">
    <location>
        <begin position="1"/>
        <end position="28"/>
    </location>
</feature>
<feature type="compositionally biased region" description="Polar residues" evidence="1">
    <location>
        <begin position="130"/>
        <end position="139"/>
    </location>
</feature>